<accession>A0A8T8I5H5</accession>
<dbReference type="Proteomes" id="UP001195724">
    <property type="component" value="Unassembled WGS sequence"/>
</dbReference>
<reference evidence="1 4" key="1">
    <citation type="submission" date="2021-01" db="EMBL/GenBank/DDBJ databases">
        <title>Sequencing the genomes of 1000 actinobacteria strains.</title>
        <authorList>
            <person name="Klenk H.-P."/>
        </authorList>
    </citation>
    <scope>NUCLEOTIDE SEQUENCE [LARGE SCALE GENOMIC DNA]</scope>
    <source>
        <strain evidence="1 4">DSM 44581</strain>
    </source>
</reference>
<sequence length="61" mass="6879">MAMSVCVTPEEKVAREAAEVPLPQPALVNPTDRHERRLGHDEALERIRTRYSNAIELLGKI</sequence>
<reference evidence="2" key="2">
    <citation type="submission" date="2021-04" db="EMBL/GenBank/DDBJ databases">
        <title>Saccharothrix algeriensis WGS.</title>
        <authorList>
            <person name="Stuskova K."/>
            <person name="Hakalova E."/>
            <person name="Tebbal A.B."/>
            <person name="Eichmeier A."/>
        </authorList>
    </citation>
    <scope>NUCLEOTIDE SEQUENCE</scope>
    <source>
        <strain evidence="2">NRRL B-24137</strain>
    </source>
</reference>
<evidence type="ECO:0000313" key="1">
    <source>
        <dbReference type="EMBL" id="MBM7811974.1"/>
    </source>
</evidence>
<evidence type="ECO:0000313" key="3">
    <source>
        <dbReference type="Proteomes" id="UP000671828"/>
    </source>
</evidence>
<dbReference type="EMBL" id="JAFBCL010000001">
    <property type="protein sequence ID" value="MBM7811974.1"/>
    <property type="molecule type" value="Genomic_DNA"/>
</dbReference>
<keyword evidence="4" id="KW-1185">Reference proteome</keyword>
<evidence type="ECO:0000313" key="2">
    <source>
        <dbReference type="EMBL" id="QTR05670.1"/>
    </source>
</evidence>
<proteinExistence type="predicted"/>
<gene>
    <name evidence="2" type="ORF">J7S33_14600</name>
    <name evidence="1" type="ORF">JOE68_002839</name>
</gene>
<name>A0A8T8I5H5_9PSEU</name>
<protein>
    <submittedName>
        <fullName evidence="2">Uncharacterized protein</fullName>
    </submittedName>
</protein>
<organism evidence="2 3">
    <name type="scientific">Saccharothrix algeriensis</name>
    <dbReference type="NCBI Taxonomy" id="173560"/>
    <lineage>
        <taxon>Bacteria</taxon>
        <taxon>Bacillati</taxon>
        <taxon>Actinomycetota</taxon>
        <taxon>Actinomycetes</taxon>
        <taxon>Pseudonocardiales</taxon>
        <taxon>Pseudonocardiaceae</taxon>
        <taxon>Saccharothrix</taxon>
    </lineage>
</organism>
<evidence type="ECO:0000313" key="4">
    <source>
        <dbReference type="Proteomes" id="UP001195724"/>
    </source>
</evidence>
<dbReference type="AlphaFoldDB" id="A0A8T8I5H5"/>
<dbReference type="Proteomes" id="UP000671828">
    <property type="component" value="Chromosome"/>
</dbReference>
<dbReference type="RefSeq" id="WP_204842797.1">
    <property type="nucleotide sequence ID" value="NZ_JAFBCL010000001.1"/>
</dbReference>
<dbReference type="EMBL" id="CP072788">
    <property type="protein sequence ID" value="QTR05670.1"/>
    <property type="molecule type" value="Genomic_DNA"/>
</dbReference>